<gene>
    <name evidence="1" type="primary">AVEN_123176_1</name>
    <name evidence="1" type="ORF">CDAR_574391</name>
</gene>
<keyword evidence="2" id="KW-1185">Reference proteome</keyword>
<evidence type="ECO:0000313" key="2">
    <source>
        <dbReference type="Proteomes" id="UP001054837"/>
    </source>
</evidence>
<dbReference type="PANTHER" id="PTHR47331">
    <property type="entry name" value="PHD-TYPE DOMAIN-CONTAINING PROTEIN"/>
    <property type="match status" value="1"/>
</dbReference>
<dbReference type="Proteomes" id="UP001054837">
    <property type="component" value="Unassembled WGS sequence"/>
</dbReference>
<protein>
    <submittedName>
        <fullName evidence="1">Uncharacterized protein</fullName>
    </submittedName>
</protein>
<dbReference type="AlphaFoldDB" id="A0AAV4W3C6"/>
<comment type="caution">
    <text evidence="1">The sequence shown here is derived from an EMBL/GenBank/DDBJ whole genome shotgun (WGS) entry which is preliminary data.</text>
</comment>
<name>A0AAV4W3C6_9ARAC</name>
<proteinExistence type="predicted"/>
<evidence type="ECO:0000313" key="1">
    <source>
        <dbReference type="EMBL" id="GIY76898.1"/>
    </source>
</evidence>
<sequence length="163" mass="18868">MLSIAHRLFDPFAVASPVKVCPKLMLQETWKMSLGLDEEIKGRLREKARITPLKGATKVLQFYKCGTSYKGVYNSKQLLAAALGVRLVNSITNTFEWRSIKRYFWSDSTAVLTWITKDGKWSVFVKNRVEEIRRYSLPSSWVYILEKRIRLTCLVGTVKEPIY</sequence>
<reference evidence="1 2" key="1">
    <citation type="submission" date="2021-06" db="EMBL/GenBank/DDBJ databases">
        <title>Caerostris darwini draft genome.</title>
        <authorList>
            <person name="Kono N."/>
            <person name="Arakawa K."/>
        </authorList>
    </citation>
    <scope>NUCLEOTIDE SEQUENCE [LARGE SCALE GENOMIC DNA]</scope>
</reference>
<dbReference type="EMBL" id="BPLQ01014060">
    <property type="protein sequence ID" value="GIY76898.1"/>
    <property type="molecule type" value="Genomic_DNA"/>
</dbReference>
<accession>A0AAV4W3C6</accession>
<dbReference type="PANTHER" id="PTHR47331:SF6">
    <property type="entry name" value="DOUBLECORTIN DOMAIN-CONTAINING PROTEIN"/>
    <property type="match status" value="1"/>
</dbReference>
<organism evidence="1 2">
    <name type="scientific">Caerostris darwini</name>
    <dbReference type="NCBI Taxonomy" id="1538125"/>
    <lineage>
        <taxon>Eukaryota</taxon>
        <taxon>Metazoa</taxon>
        <taxon>Ecdysozoa</taxon>
        <taxon>Arthropoda</taxon>
        <taxon>Chelicerata</taxon>
        <taxon>Arachnida</taxon>
        <taxon>Araneae</taxon>
        <taxon>Araneomorphae</taxon>
        <taxon>Entelegynae</taxon>
        <taxon>Araneoidea</taxon>
        <taxon>Araneidae</taxon>
        <taxon>Caerostris</taxon>
    </lineage>
</organism>